<comment type="caution">
    <text evidence="1">The sequence shown here is derived from an EMBL/GenBank/DDBJ whole genome shotgun (WGS) entry which is preliminary data.</text>
</comment>
<sequence length="482" mass="53327">METPASSRPTKWSGTPLRHKTIDGQKLDTIISGHLTSEQLDAYQQYFRIEEISDLLRTSNKRRVGVLLLLPSGKPQENPNLKRDPSPPPKYDNYGNRVNTRDSLMGLSLENERHYLVEKAASTIKYYMSPLDYHKPAKIYEKLYIPLKDFPDINFVGLLLGPRGNTLRQIQEDSGAKLAIRGKGSVKDGKSSGNVITESEESGALMSPKSFANPFVDNNSEDLHVVITADSSRKIDKAIMFANEIINKAISSPMGQNDLKRGQLRELAILNGTLRESRPFIPEEERQAPPVMDISLIVCKICGKVGHFARDCKLRNRNESAPEISYQPPEPQYAPEEEAVPASYSYEPRHKENGRRRDDDASLPPWKRQKPSIPSLPVSPWQSQPPIPTPLARSTPPMQTQTLQNTKPKPPPGLHMGERPPPPANTLKPPPPATTSKPPPPTTILKPPPPSSAPKPPPPTSKPVPPAKPAPPPPTKKPDPPS</sequence>
<evidence type="ECO:0000313" key="1">
    <source>
        <dbReference type="EMBL" id="KAJ9104820.1"/>
    </source>
</evidence>
<name>A0ACC2W113_9TREE</name>
<accession>A0ACC2W113</accession>
<evidence type="ECO:0000313" key="2">
    <source>
        <dbReference type="Proteomes" id="UP001241377"/>
    </source>
</evidence>
<gene>
    <name evidence="1" type="ORF">QFC19_003778</name>
</gene>
<proteinExistence type="predicted"/>
<protein>
    <submittedName>
        <fullName evidence="1">Uncharacterized protein</fullName>
    </submittedName>
</protein>
<dbReference type="EMBL" id="JASBWR010000038">
    <property type="protein sequence ID" value="KAJ9104820.1"/>
    <property type="molecule type" value="Genomic_DNA"/>
</dbReference>
<dbReference type="Proteomes" id="UP001241377">
    <property type="component" value="Unassembled WGS sequence"/>
</dbReference>
<keyword evidence="2" id="KW-1185">Reference proteome</keyword>
<organism evidence="1 2">
    <name type="scientific">Naganishia cerealis</name>
    <dbReference type="NCBI Taxonomy" id="610337"/>
    <lineage>
        <taxon>Eukaryota</taxon>
        <taxon>Fungi</taxon>
        <taxon>Dikarya</taxon>
        <taxon>Basidiomycota</taxon>
        <taxon>Agaricomycotina</taxon>
        <taxon>Tremellomycetes</taxon>
        <taxon>Filobasidiales</taxon>
        <taxon>Filobasidiaceae</taxon>
        <taxon>Naganishia</taxon>
    </lineage>
</organism>
<reference evidence="1" key="1">
    <citation type="submission" date="2023-04" db="EMBL/GenBank/DDBJ databases">
        <title>Draft Genome sequencing of Naganishia species isolated from polar environments using Oxford Nanopore Technology.</title>
        <authorList>
            <person name="Leo P."/>
            <person name="Venkateswaran K."/>
        </authorList>
    </citation>
    <scope>NUCLEOTIDE SEQUENCE</scope>
    <source>
        <strain evidence="1">MNA-CCFEE 5261</strain>
    </source>
</reference>